<reference evidence="2" key="1">
    <citation type="submission" date="2022-10" db="EMBL/GenBank/DDBJ databases">
        <title>Tapping the CABI collections for fungal endophytes: first genome assemblies for Collariella, Neodidymelliopsis, Ascochyta clinopodiicola, Didymella pomorum, Didymosphaeria variabile, Neocosmospora piperis and Neocucurbitaria cava.</title>
        <authorList>
            <person name="Hill R."/>
        </authorList>
    </citation>
    <scope>NUCLEOTIDE SEQUENCE</scope>
    <source>
        <strain evidence="2">IMI 356815</strain>
    </source>
</reference>
<comment type="caution">
    <text evidence="2">The sequence shown here is derived from an EMBL/GenBank/DDBJ whole genome shotgun (WGS) entry which is preliminary data.</text>
</comment>
<dbReference type="Proteomes" id="UP001140513">
    <property type="component" value="Unassembled WGS sequence"/>
</dbReference>
<name>A0A9W8XW89_9PLEO</name>
<dbReference type="OrthoDB" id="10510255at2759"/>
<dbReference type="RefSeq" id="XP_056077066.1">
    <property type="nucleotide sequence ID" value="XM_056210244.1"/>
</dbReference>
<proteinExistence type="predicted"/>
<feature type="compositionally biased region" description="Acidic residues" evidence="1">
    <location>
        <begin position="454"/>
        <end position="469"/>
    </location>
</feature>
<protein>
    <submittedName>
        <fullName evidence="2">Uncharacterized protein</fullName>
    </submittedName>
</protein>
<keyword evidence="3" id="KW-1185">Reference proteome</keyword>
<dbReference type="GeneID" id="80904961"/>
<feature type="compositionally biased region" description="Basic and acidic residues" evidence="1">
    <location>
        <begin position="470"/>
        <end position="486"/>
    </location>
</feature>
<organism evidence="2 3">
    <name type="scientific">Didymosphaeria variabile</name>
    <dbReference type="NCBI Taxonomy" id="1932322"/>
    <lineage>
        <taxon>Eukaryota</taxon>
        <taxon>Fungi</taxon>
        <taxon>Dikarya</taxon>
        <taxon>Ascomycota</taxon>
        <taxon>Pezizomycotina</taxon>
        <taxon>Dothideomycetes</taxon>
        <taxon>Pleosporomycetidae</taxon>
        <taxon>Pleosporales</taxon>
        <taxon>Massarineae</taxon>
        <taxon>Didymosphaeriaceae</taxon>
        <taxon>Didymosphaeria</taxon>
    </lineage>
</organism>
<gene>
    <name evidence="2" type="ORF">N0V89_001431</name>
</gene>
<dbReference type="EMBL" id="JAPEUX010000001">
    <property type="protein sequence ID" value="KAJ4360864.1"/>
    <property type="molecule type" value="Genomic_DNA"/>
</dbReference>
<evidence type="ECO:0000313" key="2">
    <source>
        <dbReference type="EMBL" id="KAJ4360864.1"/>
    </source>
</evidence>
<sequence>MPPRSLLGLPEEVLLYIVESACEGEKFTRIYNLLFVNRQISRLALPFLYRHIRDRDFVDEEYDAFRKLVLTLLFNPDKAKFVHSFSIEQGGEHGEGPSLADAKGDAELKEHGYTAEQHAELQQIIDVLSEYEDGEEAEKTWKKDFLDEPLMGAILALILPRLPNLQELTILDVYNPYWKMFEFVIDAMTAACQDPKTGVTTPFPKLEKVNMGGADCNSSIPEYPHSTLPLTIIAKWPSVKAIDGKQIGDGDSFLQENPDKWFLDLKPRSTNYTSLTFRPNSKFLGEHLVRFLDQHKKTLKSITLQLYVMETEDEYSIFTPMNFKEYAALRHLNIAFDLLFGYSDESPPDATAAQNHIVDALPESLETLEIVQCETEEHVRAATAAVRTVLRQKEERWPRLEKIMVAVEDPGWDSLKGIQKGLQDEGETHGVKFVPTRCRECYVNGLEFGAPVQNEDESGEDGQGDEDSERGDAEMHVPEEGEKEGE</sequence>
<dbReference type="AlphaFoldDB" id="A0A9W8XW89"/>
<feature type="region of interest" description="Disordered" evidence="1">
    <location>
        <begin position="448"/>
        <end position="486"/>
    </location>
</feature>
<evidence type="ECO:0000313" key="3">
    <source>
        <dbReference type="Proteomes" id="UP001140513"/>
    </source>
</evidence>
<evidence type="ECO:0000256" key="1">
    <source>
        <dbReference type="SAM" id="MobiDB-lite"/>
    </source>
</evidence>
<accession>A0A9W8XW89</accession>